<dbReference type="AlphaFoldDB" id="A0A7S0EVC6"/>
<feature type="compositionally biased region" description="Low complexity" evidence="1">
    <location>
        <begin position="255"/>
        <end position="264"/>
    </location>
</feature>
<evidence type="ECO:0000256" key="1">
    <source>
        <dbReference type="SAM" id="MobiDB-lite"/>
    </source>
</evidence>
<name>A0A7S0EVC6_9CRYP</name>
<evidence type="ECO:0000313" key="3">
    <source>
        <dbReference type="EMBL" id="CAD8492775.1"/>
    </source>
</evidence>
<keyword evidence="2" id="KW-1133">Transmembrane helix</keyword>
<feature type="transmembrane region" description="Helical" evidence="2">
    <location>
        <begin position="289"/>
        <end position="309"/>
    </location>
</feature>
<keyword evidence="2" id="KW-0812">Transmembrane</keyword>
<proteinExistence type="predicted"/>
<keyword evidence="2" id="KW-0472">Membrane</keyword>
<reference evidence="3" key="1">
    <citation type="submission" date="2021-01" db="EMBL/GenBank/DDBJ databases">
        <authorList>
            <person name="Corre E."/>
            <person name="Pelletier E."/>
            <person name="Niang G."/>
            <person name="Scheremetjew M."/>
            <person name="Finn R."/>
            <person name="Kale V."/>
            <person name="Holt S."/>
            <person name="Cochrane G."/>
            <person name="Meng A."/>
            <person name="Brown T."/>
            <person name="Cohen L."/>
        </authorList>
    </citation>
    <scope>NUCLEOTIDE SEQUENCE</scope>
    <source>
        <strain evidence="3">CCMP325</strain>
    </source>
</reference>
<feature type="region of interest" description="Disordered" evidence="1">
    <location>
        <begin position="242"/>
        <end position="270"/>
    </location>
</feature>
<organism evidence="3">
    <name type="scientific">Hanusia phi</name>
    <dbReference type="NCBI Taxonomy" id="3032"/>
    <lineage>
        <taxon>Eukaryota</taxon>
        <taxon>Cryptophyceae</taxon>
        <taxon>Pyrenomonadales</taxon>
        <taxon>Geminigeraceae</taxon>
        <taxon>Hanusia</taxon>
    </lineage>
</organism>
<feature type="region of interest" description="Disordered" evidence="1">
    <location>
        <begin position="30"/>
        <end position="94"/>
    </location>
</feature>
<evidence type="ECO:0000256" key="2">
    <source>
        <dbReference type="SAM" id="Phobius"/>
    </source>
</evidence>
<gene>
    <name evidence="3" type="ORF">HPHI1048_LOCUS15217</name>
</gene>
<sequence>MDCSKSSKDEDEARLCLSSCKKDCVDVCKEDPEEEQDRSPQSSRGEDEDTLEAPSDRRGGGEEERGASASEDREDKEGGEAEEGGKRQRVRRSREVQREMDLPCLKQCLRPCRASCRSKAEEGGDVERCLEKCKEECSDKCYVDEAGDTPNAEGAHGGLTHAQLQFSGFLQQCTKPCTKKCVGSCQEKQGELNLPTLPVSGEQLRSLRVSERAIDIHLSCSRGCIPDCNKLCASRARNHVQAMSGVREEEDEGSRGSSMSSRMRVGGGRRGGESFVLPAAEEDSPFKSWIWQLGVGVIAGALLFTLATWTARRCRKTTRGGVRHTV</sequence>
<feature type="compositionally biased region" description="Basic and acidic residues" evidence="1">
    <location>
        <begin position="54"/>
        <end position="86"/>
    </location>
</feature>
<protein>
    <submittedName>
        <fullName evidence="3">Uncharacterized protein</fullName>
    </submittedName>
</protein>
<dbReference type="EMBL" id="HBEO01022489">
    <property type="protein sequence ID" value="CAD8492775.1"/>
    <property type="molecule type" value="Transcribed_RNA"/>
</dbReference>
<accession>A0A7S0EVC6</accession>